<feature type="domain" description="AprE-like beta-barrel" evidence="6">
    <location>
        <begin position="353"/>
        <end position="396"/>
    </location>
</feature>
<gene>
    <name evidence="7" type="ORF">ICL07_07070</name>
</gene>
<evidence type="ECO:0000256" key="3">
    <source>
        <dbReference type="ARBA" id="ARBA00022989"/>
    </source>
</evidence>
<evidence type="ECO:0000256" key="1">
    <source>
        <dbReference type="ARBA" id="ARBA00004167"/>
    </source>
</evidence>
<proteinExistence type="predicted"/>
<dbReference type="PANTHER" id="PTHR30386">
    <property type="entry name" value="MEMBRANE FUSION SUBUNIT OF EMRAB-TOLC MULTIDRUG EFFLUX PUMP"/>
    <property type="match status" value="1"/>
</dbReference>
<keyword evidence="2 5" id="KW-0812">Transmembrane</keyword>
<keyword evidence="4 5" id="KW-0472">Membrane</keyword>
<dbReference type="Pfam" id="PF26002">
    <property type="entry name" value="Beta-barrel_AprE"/>
    <property type="match status" value="1"/>
</dbReference>
<dbReference type="Gene3D" id="2.40.30.170">
    <property type="match status" value="1"/>
</dbReference>
<dbReference type="InterPro" id="IPR058982">
    <property type="entry name" value="Beta-barrel_AprE"/>
</dbReference>
<evidence type="ECO:0000313" key="8">
    <source>
        <dbReference type="Proteomes" id="UP000659124"/>
    </source>
</evidence>
<protein>
    <submittedName>
        <fullName evidence="7">HlyD family efflux transporter periplasmic adaptor subunit</fullName>
    </submittedName>
</protein>
<dbReference type="Proteomes" id="UP000659124">
    <property type="component" value="Unassembled WGS sequence"/>
</dbReference>
<reference evidence="7 8" key="1">
    <citation type="submission" date="2020-09" db="EMBL/GenBank/DDBJ databases">
        <title>Genome sequences of type strains of Chitinophaga qingshengii and Chitinophaga varians.</title>
        <authorList>
            <person name="Kittiwongwattana C."/>
        </authorList>
    </citation>
    <scope>NUCLEOTIDE SEQUENCE [LARGE SCALE GENOMIC DNA]</scope>
    <source>
        <strain evidence="7 8">JCM 30026</strain>
    </source>
</reference>
<evidence type="ECO:0000256" key="2">
    <source>
        <dbReference type="ARBA" id="ARBA00022692"/>
    </source>
</evidence>
<keyword evidence="3 5" id="KW-1133">Transmembrane helix</keyword>
<feature type="transmembrane region" description="Helical" evidence="5">
    <location>
        <begin position="55"/>
        <end position="74"/>
    </location>
</feature>
<evidence type="ECO:0000259" key="6">
    <source>
        <dbReference type="Pfam" id="PF26002"/>
    </source>
</evidence>
<evidence type="ECO:0000256" key="5">
    <source>
        <dbReference type="SAM" id="Phobius"/>
    </source>
</evidence>
<name>A0ABR7TKW8_9BACT</name>
<sequence length="456" mass="52507">MDATKKNTTIVPEEPGIRLEEPVAIYTMDIRNTVISRSEAVDEIISRKTGFMERWALLFYAGVFLLMALLSWFIRFPDIIDADGVLTAVNAPKELLVNQEGRLVRLFIPNNTVVKKGSILGWIESTGDHTSILRLQRQADSAIMLLGMGLFPASISSFSGPYQQLGEIQRNYQDFLKAREQFRDYTGNGYYIRKQKILQDDITRMHQENEIVFRQKELAVQDMKMAESTFNMQSRLFDQKVLSEEDFRKAKSVYLNKEISISSYDHTILSNQSRLSDKQKEIDELTHEVQQQLSVYQQALGVFKYALDEWVKKYVISSPINGKVTYLLPMQENQHLQQGRQIGYIVPDAGAAYVEAQFRQGNFGKIDTGMKVRLQFEAYPFQEFGEVLGTVAYISNVPADSGFLGNIRLTDKLKTTRRYHIPYKSGLKIHAKIVTKDMRLLERFYYNIVKSMTMEK</sequence>
<comment type="subcellular location">
    <subcellularLocation>
        <location evidence="1">Membrane</location>
        <topology evidence="1">Single-pass membrane protein</topology>
    </subcellularLocation>
</comment>
<dbReference type="InterPro" id="IPR050739">
    <property type="entry name" value="MFP"/>
</dbReference>
<accession>A0ABR7TKW8</accession>
<dbReference type="RefSeq" id="WP_188087217.1">
    <property type="nucleotide sequence ID" value="NZ_JACVFC010000001.1"/>
</dbReference>
<evidence type="ECO:0000313" key="7">
    <source>
        <dbReference type="EMBL" id="MBC9930132.1"/>
    </source>
</evidence>
<evidence type="ECO:0000256" key="4">
    <source>
        <dbReference type="ARBA" id="ARBA00023136"/>
    </source>
</evidence>
<keyword evidence="8" id="KW-1185">Reference proteome</keyword>
<dbReference type="PANTHER" id="PTHR30386:SF26">
    <property type="entry name" value="TRANSPORT PROTEIN COMB"/>
    <property type="match status" value="1"/>
</dbReference>
<dbReference type="EMBL" id="JACVFC010000001">
    <property type="protein sequence ID" value="MBC9930132.1"/>
    <property type="molecule type" value="Genomic_DNA"/>
</dbReference>
<comment type="caution">
    <text evidence="7">The sequence shown here is derived from an EMBL/GenBank/DDBJ whole genome shotgun (WGS) entry which is preliminary data.</text>
</comment>
<organism evidence="7 8">
    <name type="scientific">Chitinophaga qingshengii</name>
    <dbReference type="NCBI Taxonomy" id="1569794"/>
    <lineage>
        <taxon>Bacteria</taxon>
        <taxon>Pseudomonadati</taxon>
        <taxon>Bacteroidota</taxon>
        <taxon>Chitinophagia</taxon>
        <taxon>Chitinophagales</taxon>
        <taxon>Chitinophagaceae</taxon>
        <taxon>Chitinophaga</taxon>
    </lineage>
</organism>